<proteinExistence type="predicted"/>
<dbReference type="EMBL" id="CAUOFW020006192">
    <property type="protein sequence ID" value="CAK9173712.1"/>
    <property type="molecule type" value="Genomic_DNA"/>
</dbReference>
<organism evidence="2 3">
    <name type="scientific">Ilex paraguariensis</name>
    <name type="common">yerba mate</name>
    <dbReference type="NCBI Taxonomy" id="185542"/>
    <lineage>
        <taxon>Eukaryota</taxon>
        <taxon>Viridiplantae</taxon>
        <taxon>Streptophyta</taxon>
        <taxon>Embryophyta</taxon>
        <taxon>Tracheophyta</taxon>
        <taxon>Spermatophyta</taxon>
        <taxon>Magnoliopsida</taxon>
        <taxon>eudicotyledons</taxon>
        <taxon>Gunneridae</taxon>
        <taxon>Pentapetalae</taxon>
        <taxon>asterids</taxon>
        <taxon>campanulids</taxon>
        <taxon>Aquifoliales</taxon>
        <taxon>Aquifoliaceae</taxon>
        <taxon>Ilex</taxon>
    </lineage>
</organism>
<evidence type="ECO:0000313" key="2">
    <source>
        <dbReference type="EMBL" id="CAK9173712.1"/>
    </source>
</evidence>
<keyword evidence="3" id="KW-1185">Reference proteome</keyword>
<evidence type="ECO:0000313" key="3">
    <source>
        <dbReference type="Proteomes" id="UP001642360"/>
    </source>
</evidence>
<evidence type="ECO:0000313" key="1">
    <source>
        <dbReference type="EMBL" id="CAK9134332.1"/>
    </source>
</evidence>
<dbReference type="EMBL" id="CAUOFW020000425">
    <property type="protein sequence ID" value="CAK9134332.1"/>
    <property type="molecule type" value="Genomic_DNA"/>
</dbReference>
<comment type="caution">
    <text evidence="2">The sequence shown here is derived from an EMBL/GenBank/DDBJ whole genome shotgun (WGS) entry which is preliminary data.</text>
</comment>
<dbReference type="Proteomes" id="UP001642360">
    <property type="component" value="Unassembled WGS sequence"/>
</dbReference>
<accession>A0ABC8TXU6</accession>
<sequence>MACRMRRGTYCCFELSTITSYSFVRHSYPLIKFKSFCLLKEIRYGCLQLLCRCRNSRVNRLRVSSENAHHFVADDDIHALLQVQWYA</sequence>
<dbReference type="AlphaFoldDB" id="A0ABC8TXU6"/>
<protein>
    <submittedName>
        <fullName evidence="2">Uncharacterized protein</fullName>
    </submittedName>
</protein>
<name>A0ABC8TXU6_9AQUA</name>
<reference evidence="2 3" key="1">
    <citation type="submission" date="2024-02" db="EMBL/GenBank/DDBJ databases">
        <authorList>
            <person name="Vignale AGUSTIN F."/>
            <person name="Sosa J E."/>
            <person name="Modenutti C."/>
        </authorList>
    </citation>
    <scope>NUCLEOTIDE SEQUENCE [LARGE SCALE GENOMIC DNA]</scope>
</reference>
<gene>
    <name evidence="1" type="ORF">ILEXP_LOCUS1268</name>
    <name evidence="2" type="ORF">ILEXP_LOCUS43443</name>
</gene>